<proteinExistence type="predicted"/>
<gene>
    <name evidence="3" type="ORF">BEMITA_LOCUS3240</name>
</gene>
<dbReference type="InterPro" id="IPR050863">
    <property type="entry name" value="CenT-Element_Derived"/>
</dbReference>
<dbReference type="GO" id="GO:0005634">
    <property type="term" value="C:nucleus"/>
    <property type="evidence" value="ECO:0007669"/>
    <property type="project" value="TreeGrafter"/>
</dbReference>
<dbReference type="InterPro" id="IPR036397">
    <property type="entry name" value="RNaseH_sf"/>
</dbReference>
<dbReference type="Pfam" id="PF03184">
    <property type="entry name" value="DDE_1"/>
    <property type="match status" value="1"/>
</dbReference>
<dbReference type="GO" id="GO:0003677">
    <property type="term" value="F:DNA binding"/>
    <property type="evidence" value="ECO:0007669"/>
    <property type="project" value="TreeGrafter"/>
</dbReference>
<dbReference type="InterPro" id="IPR004875">
    <property type="entry name" value="DDE_SF_endonuclease_dom"/>
</dbReference>
<keyword evidence="4" id="KW-1185">Reference proteome</keyword>
<evidence type="ECO:0000313" key="3">
    <source>
        <dbReference type="EMBL" id="CAH0383832.1"/>
    </source>
</evidence>
<evidence type="ECO:0000256" key="1">
    <source>
        <dbReference type="SAM" id="MobiDB-lite"/>
    </source>
</evidence>
<dbReference type="AlphaFoldDB" id="A0A9P0A0R1"/>
<feature type="domain" description="DDE-1" evidence="2">
    <location>
        <begin position="213"/>
        <end position="346"/>
    </location>
</feature>
<organism evidence="3 4">
    <name type="scientific">Bemisia tabaci</name>
    <name type="common">Sweetpotato whitefly</name>
    <name type="synonym">Aleurodes tabaci</name>
    <dbReference type="NCBI Taxonomy" id="7038"/>
    <lineage>
        <taxon>Eukaryota</taxon>
        <taxon>Metazoa</taxon>
        <taxon>Ecdysozoa</taxon>
        <taxon>Arthropoda</taxon>
        <taxon>Hexapoda</taxon>
        <taxon>Insecta</taxon>
        <taxon>Pterygota</taxon>
        <taxon>Neoptera</taxon>
        <taxon>Paraneoptera</taxon>
        <taxon>Hemiptera</taxon>
        <taxon>Sternorrhyncha</taxon>
        <taxon>Aleyrodoidea</taxon>
        <taxon>Aleyrodidae</taxon>
        <taxon>Aleyrodinae</taxon>
        <taxon>Bemisia</taxon>
    </lineage>
</organism>
<feature type="region of interest" description="Disordered" evidence="1">
    <location>
        <begin position="424"/>
        <end position="509"/>
    </location>
</feature>
<evidence type="ECO:0000313" key="4">
    <source>
        <dbReference type="Proteomes" id="UP001152759"/>
    </source>
</evidence>
<protein>
    <recommendedName>
        <fullName evidence="2">DDE-1 domain-containing protein</fullName>
    </recommendedName>
</protein>
<dbReference type="Gene3D" id="3.30.420.10">
    <property type="entry name" value="Ribonuclease H-like superfamily/Ribonuclease H"/>
    <property type="match status" value="1"/>
</dbReference>
<reference evidence="3" key="1">
    <citation type="submission" date="2021-12" db="EMBL/GenBank/DDBJ databases">
        <authorList>
            <person name="King R."/>
        </authorList>
    </citation>
    <scope>NUCLEOTIDE SEQUENCE</scope>
</reference>
<dbReference type="EMBL" id="OU963863">
    <property type="protein sequence ID" value="CAH0383832.1"/>
    <property type="molecule type" value="Genomic_DNA"/>
</dbReference>
<evidence type="ECO:0000259" key="2">
    <source>
        <dbReference type="Pfam" id="PF03184"/>
    </source>
</evidence>
<feature type="compositionally biased region" description="Acidic residues" evidence="1">
    <location>
        <begin position="454"/>
        <end position="468"/>
    </location>
</feature>
<name>A0A9P0A0R1_BEMTA</name>
<sequence>MGKAYRTAPVSKKCKKIPPETFEKALAEVRGGSSIRRVAGNHYIPKSVCHRYVKHFRLHPNTPPLKKGGQCQLPPYAEEEILKNLTLCAEWGYPMTTYDLRLIVKLSLDRKGIKSKIFKDNMPGKDFAFTFLKRHKIEISERMCQNIKRNRAAINAESVNDHFDHLETSLAGVPSQKILNYNETNLGDDPGRKIVITKRGSKYPERVINSSKSATSIMFAATADGTILRPYVVYKAVFLYDKWTKGGPPRPHHPRYNHSKSGWFDALIFRDWLLKVAIPHLERLQGKKVLIGDNLSSHLSIEALKLCKQHNIQFVFLPANSTDKTQPLDIAFFGPFKRHWRAILDDWKARARLRATAIPKPQFPGLLKKLMEKVLVNGSDNIKAGFEKAGIHPLDRQKVLDHLQNKAPDPADVNQSVLNILREMRHDTNAPPKKRNKRLAVQPGKSVSAVDLESASEEDVDGNFDENAENGSSASSENEDRESSSDSESSNEESESDEEHEDDNGDVEVTFNKKRLAGVYRVKEIKEDDWVLVNLSDQPSTGCLKQTLFIGMVIDASGDDLEVNFVKYEPTKINNGKIFVWPSREDYSEVSRSLVIGQLTLVKQRNFNKRYAEYKRDQQSQVFKRINENKHNIGGVQGNKEIMHCLTDIRRTAQPAKSTKTAERCRRSKLLLSPEIIIEENMSVTVTLSKFLANEKNKSRLIALLRERFESAGIKNKQAKEDSDVLIVNTAIEYSENSPSVIIVSEDSDLLLILTALNNSKKTIYFLKPGKGKVPNKTYSLNQNLTLADNVSFTRIHRL</sequence>
<dbReference type="Proteomes" id="UP001152759">
    <property type="component" value="Chromosome 2"/>
</dbReference>
<dbReference type="PANTHER" id="PTHR19303:SF74">
    <property type="entry name" value="POGO TRANSPOSABLE ELEMENT WITH KRAB DOMAIN"/>
    <property type="match status" value="1"/>
</dbReference>
<feature type="compositionally biased region" description="Acidic residues" evidence="1">
    <location>
        <begin position="489"/>
        <end position="506"/>
    </location>
</feature>
<accession>A0A9P0A0R1</accession>
<dbReference type="PANTHER" id="PTHR19303">
    <property type="entry name" value="TRANSPOSON"/>
    <property type="match status" value="1"/>
</dbReference>